<dbReference type="Gene3D" id="3.40.190.10">
    <property type="entry name" value="Periplasmic binding protein-like II"/>
    <property type="match status" value="1"/>
</dbReference>
<accession>A0AAJ8LWR0</accession>
<dbReference type="AlphaFoldDB" id="A0AAJ8LWR0"/>
<evidence type="ECO:0000313" key="3">
    <source>
        <dbReference type="Proteomes" id="UP000321816"/>
    </source>
</evidence>
<name>A0AAJ8LWR0_9BACI</name>
<protein>
    <submittedName>
        <fullName evidence="2">Glycine betaine ABC transporter substrate-binding protein</fullName>
    </submittedName>
</protein>
<dbReference type="SUPFAM" id="SSF53850">
    <property type="entry name" value="Periplasmic binding protein-like II"/>
    <property type="match status" value="1"/>
</dbReference>
<dbReference type="EMBL" id="CP144914">
    <property type="protein sequence ID" value="WWD80181.1"/>
    <property type="molecule type" value="Genomic_DNA"/>
</dbReference>
<dbReference type="RefSeq" id="WP_246125661.1">
    <property type="nucleotide sequence ID" value="NZ_CP144914.1"/>
</dbReference>
<dbReference type="Proteomes" id="UP000321816">
    <property type="component" value="Chromosome"/>
</dbReference>
<dbReference type="Pfam" id="PF04069">
    <property type="entry name" value="OpuAC"/>
    <property type="match status" value="1"/>
</dbReference>
<gene>
    <name evidence="2" type="ORF">FTX54_001015</name>
</gene>
<reference evidence="2 3" key="1">
    <citation type="submission" date="2024-01" db="EMBL/GenBank/DDBJ databases">
        <title>Complete Genome Sequence of Alkalicoccus halolimnae BZ-SZ-XJ29T, a Moderately Halophilic Bacterium Isolated from a Salt Lake.</title>
        <authorList>
            <person name="Zhao B."/>
        </authorList>
    </citation>
    <scope>NUCLEOTIDE SEQUENCE [LARGE SCALE GENOMIC DNA]</scope>
    <source>
        <strain evidence="2 3">BZ-SZ-XJ29</strain>
    </source>
</reference>
<keyword evidence="3" id="KW-1185">Reference proteome</keyword>
<dbReference type="PROSITE" id="PS51257">
    <property type="entry name" value="PROKAR_LIPOPROTEIN"/>
    <property type="match status" value="1"/>
</dbReference>
<dbReference type="Gene3D" id="3.40.190.120">
    <property type="entry name" value="Osmoprotection protein (prox), domain 2"/>
    <property type="match status" value="1"/>
</dbReference>
<dbReference type="GO" id="GO:0022857">
    <property type="term" value="F:transmembrane transporter activity"/>
    <property type="evidence" value="ECO:0007669"/>
    <property type="project" value="InterPro"/>
</dbReference>
<dbReference type="InterPro" id="IPR007210">
    <property type="entry name" value="ABC_Gly_betaine_transp_sub-bd"/>
</dbReference>
<feature type="domain" description="ABC-type glycine betaine transport system substrate-binding" evidence="1">
    <location>
        <begin position="27"/>
        <end position="294"/>
    </location>
</feature>
<evidence type="ECO:0000259" key="1">
    <source>
        <dbReference type="Pfam" id="PF04069"/>
    </source>
</evidence>
<proteinExistence type="predicted"/>
<dbReference type="KEGG" id="ahal:FTX54_001015"/>
<organism evidence="2 3">
    <name type="scientific">Alkalicoccus halolimnae</name>
    <dbReference type="NCBI Taxonomy" id="1667239"/>
    <lineage>
        <taxon>Bacteria</taxon>
        <taxon>Bacillati</taxon>
        <taxon>Bacillota</taxon>
        <taxon>Bacilli</taxon>
        <taxon>Bacillales</taxon>
        <taxon>Bacillaceae</taxon>
        <taxon>Alkalicoccus</taxon>
    </lineage>
</organism>
<dbReference type="GO" id="GO:0043190">
    <property type="term" value="C:ATP-binding cassette (ABC) transporter complex"/>
    <property type="evidence" value="ECO:0007669"/>
    <property type="project" value="InterPro"/>
</dbReference>
<evidence type="ECO:0000313" key="2">
    <source>
        <dbReference type="EMBL" id="WWD80181.1"/>
    </source>
</evidence>
<sequence>MKKLIMGISTLTASAAMLTACGGGNDKEVTVGAKNFTEQFILAKMTEIMLEENDFSVDMADNMGSTALRQALESGEVGVTWEYTGTGLITYNDEEPISEKDEAFEAIQSIDAEQDITWTNPSNIDNTYTLVMREADGEEKGIETISDLADYINENPEEMEFATDAEFGNREDGLPGVEETYGFEFGNSQVNEMSYGLNYEALNNEEVDVAMGHATDSRIEEYNLYNLEDDEQFFPSYHASVSMRTEVYEEYPEIEEILEPLSQELDGETMTGLNYQVDIEDENVDDVARNYLQENGFIE</sequence>